<dbReference type="STRING" id="288992.SAMN04488522_102206"/>
<accession>A0A1M4Z7Q7</accession>
<feature type="domain" description="Protein FecR C-terminal" evidence="3">
    <location>
        <begin position="243"/>
        <end position="312"/>
    </location>
</feature>
<feature type="domain" description="FecR protein" evidence="2">
    <location>
        <begin position="108"/>
        <end position="198"/>
    </location>
</feature>
<keyword evidence="5" id="KW-1185">Reference proteome</keyword>
<keyword evidence="1" id="KW-1133">Transmembrane helix</keyword>
<dbReference type="RefSeq" id="WP_073229949.1">
    <property type="nucleotide sequence ID" value="NZ_FQUQ01000002.1"/>
</dbReference>
<reference evidence="5" key="1">
    <citation type="submission" date="2016-11" db="EMBL/GenBank/DDBJ databases">
        <authorList>
            <person name="Varghese N."/>
            <person name="Submissions S."/>
        </authorList>
    </citation>
    <scope>NUCLEOTIDE SEQUENCE [LARGE SCALE GENOMIC DNA]</scope>
    <source>
        <strain evidence="5">DSM 16990</strain>
    </source>
</reference>
<dbReference type="InterPro" id="IPR012373">
    <property type="entry name" value="Ferrdict_sens_TM"/>
</dbReference>
<gene>
    <name evidence="4" type="ORF">SAMN04488522_102206</name>
</gene>
<dbReference type="PANTHER" id="PTHR30273">
    <property type="entry name" value="PERIPLASMIC SIGNAL SENSOR AND SIGMA FACTOR ACTIVATOR FECR-RELATED"/>
    <property type="match status" value="1"/>
</dbReference>
<dbReference type="PIRSF" id="PIRSF018266">
    <property type="entry name" value="FecR"/>
    <property type="match status" value="1"/>
</dbReference>
<dbReference type="OrthoDB" id="697544at2"/>
<dbReference type="InterPro" id="IPR032508">
    <property type="entry name" value="FecR_C"/>
</dbReference>
<dbReference type="AlphaFoldDB" id="A0A1M4Z7Q7"/>
<dbReference type="Gene3D" id="3.55.50.30">
    <property type="match status" value="1"/>
</dbReference>
<evidence type="ECO:0000256" key="1">
    <source>
        <dbReference type="SAM" id="Phobius"/>
    </source>
</evidence>
<keyword evidence="1" id="KW-0812">Transmembrane</keyword>
<dbReference type="Gene3D" id="2.60.120.1440">
    <property type="match status" value="1"/>
</dbReference>
<dbReference type="Pfam" id="PF04773">
    <property type="entry name" value="FecR"/>
    <property type="match status" value="1"/>
</dbReference>
<feature type="transmembrane region" description="Helical" evidence="1">
    <location>
        <begin position="78"/>
        <end position="97"/>
    </location>
</feature>
<evidence type="ECO:0000313" key="5">
    <source>
        <dbReference type="Proteomes" id="UP000184287"/>
    </source>
</evidence>
<evidence type="ECO:0000313" key="4">
    <source>
        <dbReference type="EMBL" id="SHF13626.1"/>
    </source>
</evidence>
<name>A0A1M4Z7Q7_9SPHI</name>
<organism evidence="4 5">
    <name type="scientific">Pedobacter caeni</name>
    <dbReference type="NCBI Taxonomy" id="288992"/>
    <lineage>
        <taxon>Bacteria</taxon>
        <taxon>Pseudomonadati</taxon>
        <taxon>Bacteroidota</taxon>
        <taxon>Sphingobacteriia</taxon>
        <taxon>Sphingobacteriales</taxon>
        <taxon>Sphingobacteriaceae</taxon>
        <taxon>Pedobacter</taxon>
    </lineage>
</organism>
<dbReference type="GO" id="GO:0016989">
    <property type="term" value="F:sigma factor antagonist activity"/>
    <property type="evidence" value="ECO:0007669"/>
    <property type="project" value="TreeGrafter"/>
</dbReference>
<dbReference type="InterPro" id="IPR006860">
    <property type="entry name" value="FecR"/>
</dbReference>
<keyword evidence="1" id="KW-0472">Membrane</keyword>
<proteinExistence type="predicted"/>
<dbReference type="Proteomes" id="UP000184287">
    <property type="component" value="Unassembled WGS sequence"/>
</dbReference>
<sequence>MNPDIEALLDRYLKKETSPVEDRLIEKWLTENEIADPAWQHLNRTAKDQWLSEVLLDIKTSIKGNEPKVILKESKKYLWYKIAGVAAVLLLVFGLYLSRPELNSTVISADQKKQITLSDGTRVWLNAGAELKYPESFTDESRTVSLSGEAYFDVKHDPHKPFLIHTGKVLTTVLGTAFNIKEDLHRHTIEVTVTSGKVSVTDDGKLLGILTGNQQVSLDLSSRKSVKKTVDANTVIAWQHDDLLFDDITLADAAMQLQQRFHIKITFNNDQLKKCRFSGSTFKDDQLDKILDAITGFNNATWKRNADGNIIIYGEGCN</sequence>
<protein>
    <submittedName>
        <fullName evidence="4">FecR family protein</fullName>
    </submittedName>
</protein>
<dbReference type="Pfam" id="PF16344">
    <property type="entry name" value="FecR_C"/>
    <property type="match status" value="1"/>
</dbReference>
<evidence type="ECO:0000259" key="2">
    <source>
        <dbReference type="Pfam" id="PF04773"/>
    </source>
</evidence>
<dbReference type="PANTHER" id="PTHR30273:SF2">
    <property type="entry name" value="PROTEIN FECR"/>
    <property type="match status" value="1"/>
</dbReference>
<dbReference type="EMBL" id="FQUQ01000002">
    <property type="protein sequence ID" value="SHF13626.1"/>
    <property type="molecule type" value="Genomic_DNA"/>
</dbReference>
<evidence type="ECO:0000259" key="3">
    <source>
        <dbReference type="Pfam" id="PF16344"/>
    </source>
</evidence>